<dbReference type="GO" id="GO:0005524">
    <property type="term" value="F:ATP binding"/>
    <property type="evidence" value="ECO:0007669"/>
    <property type="project" value="UniProtKB-KW"/>
</dbReference>
<dbReference type="PANTHER" id="PTHR43065:SF46">
    <property type="entry name" value="C4-DICARBOXYLATE TRANSPORT SENSOR PROTEIN DCTB"/>
    <property type="match status" value="1"/>
</dbReference>
<dbReference type="Proteomes" id="UP000037267">
    <property type="component" value="Unassembled WGS sequence"/>
</dbReference>
<reference evidence="13" key="1">
    <citation type="submission" date="2015-07" db="EMBL/GenBank/DDBJ databases">
        <title>Draft genome sequence of the purine-degrading Gottschalkia purinilyticum DSM 1384 (formerly Clostridium purinilyticum).</title>
        <authorList>
            <person name="Poehlein A."/>
            <person name="Schiel-Bengelsdorf B."/>
            <person name="Bengelsdorf F.R."/>
            <person name="Daniel R."/>
            <person name="Duerre P."/>
        </authorList>
    </citation>
    <scope>NUCLEOTIDE SEQUENCE [LARGE SCALE GENOMIC DNA]</scope>
    <source>
        <strain evidence="13">DSM 1384</strain>
    </source>
</reference>
<organism evidence="12 13">
    <name type="scientific">Gottschalkia purinilytica</name>
    <name type="common">Clostridium purinilyticum</name>
    <dbReference type="NCBI Taxonomy" id="1503"/>
    <lineage>
        <taxon>Bacteria</taxon>
        <taxon>Bacillati</taxon>
        <taxon>Bacillota</taxon>
        <taxon>Tissierellia</taxon>
        <taxon>Tissierellales</taxon>
        <taxon>Gottschalkiaceae</taxon>
        <taxon>Gottschalkia</taxon>
    </lineage>
</organism>
<feature type="coiled-coil region" evidence="9">
    <location>
        <begin position="281"/>
        <end position="308"/>
    </location>
</feature>
<proteinExistence type="predicted"/>
<dbReference type="CDD" id="cd13704">
    <property type="entry name" value="PBP2_HisK"/>
    <property type="match status" value="1"/>
</dbReference>
<dbReference type="SUPFAM" id="SSF55874">
    <property type="entry name" value="ATPase domain of HSP90 chaperone/DNA topoisomerase II/histidine kinase"/>
    <property type="match status" value="1"/>
</dbReference>
<dbReference type="Gene3D" id="3.30.565.10">
    <property type="entry name" value="Histidine kinase-like ATPase, C-terminal domain"/>
    <property type="match status" value="1"/>
</dbReference>
<dbReference type="Gene3D" id="3.40.190.10">
    <property type="entry name" value="Periplasmic binding protein-like II"/>
    <property type="match status" value="2"/>
</dbReference>
<dbReference type="SUPFAM" id="SSF55785">
    <property type="entry name" value="PYP-like sensor domain (PAS domain)"/>
    <property type="match status" value="1"/>
</dbReference>
<comment type="catalytic activity">
    <reaction evidence="1">
        <text>ATP + protein L-histidine = ADP + protein N-phospho-L-histidine.</text>
        <dbReference type="EC" id="2.7.13.3"/>
    </reaction>
</comment>
<accession>A0A0L0W7R1</accession>
<dbReference type="PROSITE" id="PS50109">
    <property type="entry name" value="HIS_KIN"/>
    <property type="match status" value="1"/>
</dbReference>
<evidence type="ECO:0000256" key="9">
    <source>
        <dbReference type="SAM" id="Coils"/>
    </source>
</evidence>
<dbReference type="PRINTS" id="PR00344">
    <property type="entry name" value="BCTRLSENSOR"/>
</dbReference>
<evidence type="ECO:0000256" key="6">
    <source>
        <dbReference type="ARBA" id="ARBA00022777"/>
    </source>
</evidence>
<evidence type="ECO:0000256" key="10">
    <source>
        <dbReference type="SAM" id="Phobius"/>
    </source>
</evidence>
<keyword evidence="9" id="KW-0175">Coiled coil</keyword>
<dbReference type="SMART" id="SM00062">
    <property type="entry name" value="PBPb"/>
    <property type="match status" value="1"/>
</dbReference>
<evidence type="ECO:0000256" key="4">
    <source>
        <dbReference type="ARBA" id="ARBA00022679"/>
    </source>
</evidence>
<dbReference type="Gene3D" id="1.10.287.130">
    <property type="match status" value="1"/>
</dbReference>
<keyword evidence="5" id="KW-0547">Nucleotide-binding</keyword>
<keyword evidence="7" id="KW-0067">ATP-binding</keyword>
<keyword evidence="13" id="KW-1185">Reference proteome</keyword>
<feature type="transmembrane region" description="Helical" evidence="10">
    <location>
        <begin position="259"/>
        <end position="280"/>
    </location>
</feature>
<evidence type="ECO:0000256" key="1">
    <source>
        <dbReference type="ARBA" id="ARBA00000085"/>
    </source>
</evidence>
<protein>
    <recommendedName>
        <fullName evidence="2">histidine kinase</fullName>
        <ecNumber evidence="2">2.7.13.3</ecNumber>
    </recommendedName>
</protein>
<keyword evidence="10" id="KW-1133">Transmembrane helix</keyword>
<comment type="caution">
    <text evidence="12">The sequence shown here is derived from an EMBL/GenBank/DDBJ whole genome shotgun (WGS) entry which is preliminary data.</text>
</comment>
<dbReference type="SUPFAM" id="SSF47384">
    <property type="entry name" value="Homodimeric domain of signal transducing histidine kinase"/>
    <property type="match status" value="1"/>
</dbReference>
<evidence type="ECO:0000256" key="7">
    <source>
        <dbReference type="ARBA" id="ARBA00022840"/>
    </source>
</evidence>
<keyword evidence="10" id="KW-0472">Membrane</keyword>
<dbReference type="Pfam" id="PF02518">
    <property type="entry name" value="HATPase_c"/>
    <property type="match status" value="1"/>
</dbReference>
<dbReference type="InterPro" id="IPR004358">
    <property type="entry name" value="Sig_transdc_His_kin-like_C"/>
</dbReference>
<keyword evidence="6 12" id="KW-0418">Kinase</keyword>
<dbReference type="Pfam" id="PF00497">
    <property type="entry name" value="SBP_bac_3"/>
    <property type="match status" value="1"/>
</dbReference>
<dbReference type="InterPro" id="IPR036890">
    <property type="entry name" value="HATPase_C_sf"/>
</dbReference>
<evidence type="ECO:0000256" key="5">
    <source>
        <dbReference type="ARBA" id="ARBA00022741"/>
    </source>
</evidence>
<dbReference type="InterPro" id="IPR005467">
    <property type="entry name" value="His_kinase_dom"/>
</dbReference>
<dbReference type="InterPro" id="IPR036097">
    <property type="entry name" value="HisK_dim/P_sf"/>
</dbReference>
<keyword evidence="8" id="KW-0902">Two-component regulatory system</keyword>
<name>A0A0L0W7R1_GOTPU</name>
<evidence type="ECO:0000313" key="12">
    <source>
        <dbReference type="EMBL" id="KNF07471.1"/>
    </source>
</evidence>
<dbReference type="SUPFAM" id="SSF53850">
    <property type="entry name" value="Periplasmic binding protein-like II"/>
    <property type="match status" value="1"/>
</dbReference>
<dbReference type="Gene3D" id="3.30.450.20">
    <property type="entry name" value="PAS domain"/>
    <property type="match status" value="1"/>
</dbReference>
<keyword evidence="4 12" id="KW-0808">Transferase</keyword>
<keyword evidence="10" id="KW-0812">Transmembrane</keyword>
<dbReference type="PANTHER" id="PTHR43065">
    <property type="entry name" value="SENSOR HISTIDINE KINASE"/>
    <property type="match status" value="1"/>
</dbReference>
<evidence type="ECO:0000256" key="2">
    <source>
        <dbReference type="ARBA" id="ARBA00012438"/>
    </source>
</evidence>
<dbReference type="CDD" id="cd00082">
    <property type="entry name" value="HisKA"/>
    <property type="match status" value="1"/>
</dbReference>
<evidence type="ECO:0000256" key="3">
    <source>
        <dbReference type="ARBA" id="ARBA00022553"/>
    </source>
</evidence>
<dbReference type="InterPro" id="IPR003594">
    <property type="entry name" value="HATPase_dom"/>
</dbReference>
<dbReference type="STRING" id="1503.CLPU_16c00270"/>
<dbReference type="SMART" id="SM00388">
    <property type="entry name" value="HisKA"/>
    <property type="match status" value="1"/>
</dbReference>
<dbReference type="InterPro" id="IPR003661">
    <property type="entry name" value="HisK_dim/P_dom"/>
</dbReference>
<dbReference type="AlphaFoldDB" id="A0A0L0W7R1"/>
<dbReference type="GO" id="GO:0000155">
    <property type="term" value="F:phosphorelay sensor kinase activity"/>
    <property type="evidence" value="ECO:0007669"/>
    <property type="project" value="InterPro"/>
</dbReference>
<dbReference type="EMBL" id="LGSS01000016">
    <property type="protein sequence ID" value="KNF07471.1"/>
    <property type="molecule type" value="Genomic_DNA"/>
</dbReference>
<dbReference type="EC" id="2.7.13.3" evidence="2"/>
<evidence type="ECO:0000259" key="11">
    <source>
        <dbReference type="PROSITE" id="PS50109"/>
    </source>
</evidence>
<dbReference type="SMART" id="SM00387">
    <property type="entry name" value="HATPase_c"/>
    <property type="match status" value="1"/>
</dbReference>
<evidence type="ECO:0000256" key="8">
    <source>
        <dbReference type="ARBA" id="ARBA00023012"/>
    </source>
</evidence>
<sequence length="643" mass="74065">MRYRGVLSIILTIFILVSESYAYGYKETLKIAGDNNYPPYEFVDENGNYKGFNVDVMNAISIELGIDIEIIPMNWNDALMSLRRGEVDIVQGMTKSLYRKSIFEFSNELVINSQAIFVRKDTSFVTEVKDLSGLKVACQKGDVSDELIRNVSDITLLEKENQGLAIEALLNNEVDAFVGNRLTGLYYLQKTKRIEDVKIVGEPMHTIQYCSATKKGDKETLAILNEGIKRIKKNGTYDKIYKKWFGESFSDTNEKWKQLFYIAQIMIIITLGFTLSVYYWNKRLKKEVEKQTREIKEKQKEIDQNDRLKGKIIESIISGIIAFDSTGKIINFNSFAKNLLEVDIQEGMTWHDIDIYERIKVEEIKRVLSNETLKKSIQWKLRNGEIKYIDCSIIPIKGPECVEGVIMYFYDYTKEKNLNEMIIHHDKMQALGKLSAGVAHELRNPLTSVKAFIDMIPEKIDNINFREQLMRIVPQELNRLNNLVSVLLDYSRPKESNPQEVYFDELIKDVLLLLNPHFKKKEIKITQKFNNLIFWADVSQTKQIILNIIVNSIDAIVKKGRIDITGHIEDDKAVIRIWDNGCGINKSNINKVFDPFYTSKKDGYGIGLSITHQLVQENKGEISIKSVKGEGTLVTIRFPIYPD</sequence>
<dbReference type="InterPro" id="IPR001638">
    <property type="entry name" value="Solute-binding_3/MltF_N"/>
</dbReference>
<gene>
    <name evidence="12" type="primary">resE</name>
    <name evidence="12" type="ORF">CLPU_16c00270</name>
</gene>
<keyword evidence="3" id="KW-0597">Phosphoprotein</keyword>
<feature type="domain" description="Histidine kinase" evidence="11">
    <location>
        <begin position="437"/>
        <end position="642"/>
    </location>
</feature>
<evidence type="ECO:0000313" key="13">
    <source>
        <dbReference type="Proteomes" id="UP000037267"/>
    </source>
</evidence>
<dbReference type="Pfam" id="PF00512">
    <property type="entry name" value="HisKA"/>
    <property type="match status" value="1"/>
</dbReference>
<dbReference type="InterPro" id="IPR035965">
    <property type="entry name" value="PAS-like_dom_sf"/>
</dbReference>